<sequence>DYDKLALSTNPSAGKNLQFLIECMDDLLGEQQRGVYDRLVLSTNPFVEKNLESLIECMDALSGEQQSVCAWDDNMAHKVVGEELLPEDVMNPIFKPTIEPSRLDNYLIINQVANYCDQIKGENSEGILNQKAAREEIITKDAYELAVENLASLSRGESEIKVLKAVKLVEVDSSALEEICEIMGNRALICKFIGLWPSKGELWNWIEKNWECSERPYVRFLTKGFFQ</sequence>
<evidence type="ECO:0000313" key="3">
    <source>
        <dbReference type="Proteomes" id="UP000824469"/>
    </source>
</evidence>
<feature type="non-terminal residue" evidence="2">
    <location>
        <position position="1"/>
    </location>
</feature>
<accession>A0AA38GVB6</accession>
<gene>
    <name evidence="2" type="ORF">KI387_001636</name>
</gene>
<dbReference type="Pfam" id="PF19445">
    <property type="entry name" value="eIF3h_C"/>
    <property type="match status" value="1"/>
</dbReference>
<dbReference type="EMBL" id="JAHRHJ020000001">
    <property type="protein sequence ID" value="KAH9329528.1"/>
    <property type="molecule type" value="Genomic_DNA"/>
</dbReference>
<organism evidence="2 3">
    <name type="scientific">Taxus chinensis</name>
    <name type="common">Chinese yew</name>
    <name type="synonym">Taxus wallichiana var. chinensis</name>
    <dbReference type="NCBI Taxonomy" id="29808"/>
    <lineage>
        <taxon>Eukaryota</taxon>
        <taxon>Viridiplantae</taxon>
        <taxon>Streptophyta</taxon>
        <taxon>Embryophyta</taxon>
        <taxon>Tracheophyta</taxon>
        <taxon>Spermatophyta</taxon>
        <taxon>Pinopsida</taxon>
        <taxon>Pinidae</taxon>
        <taxon>Conifers II</taxon>
        <taxon>Cupressales</taxon>
        <taxon>Taxaceae</taxon>
        <taxon>Taxus</taxon>
    </lineage>
</organism>
<dbReference type="InterPro" id="IPR045810">
    <property type="entry name" value="eIF3h_C"/>
</dbReference>
<keyword evidence="3" id="KW-1185">Reference proteome</keyword>
<dbReference type="AlphaFoldDB" id="A0AA38GVB6"/>
<dbReference type="Proteomes" id="UP000824469">
    <property type="component" value="Unassembled WGS sequence"/>
</dbReference>
<name>A0AA38GVB6_TAXCH</name>
<feature type="domain" description="eIF3h C-terminal" evidence="1">
    <location>
        <begin position="73"/>
        <end position="122"/>
    </location>
</feature>
<protein>
    <recommendedName>
        <fullName evidence="1">eIF3h C-terminal domain-containing protein</fullName>
    </recommendedName>
</protein>
<comment type="caution">
    <text evidence="2">The sequence shown here is derived from an EMBL/GenBank/DDBJ whole genome shotgun (WGS) entry which is preliminary data.</text>
</comment>
<feature type="non-terminal residue" evidence="2">
    <location>
        <position position="227"/>
    </location>
</feature>
<reference evidence="2 3" key="1">
    <citation type="journal article" date="2021" name="Nat. Plants">
        <title>The Taxus genome provides insights into paclitaxel biosynthesis.</title>
        <authorList>
            <person name="Xiong X."/>
            <person name="Gou J."/>
            <person name="Liao Q."/>
            <person name="Li Y."/>
            <person name="Zhou Q."/>
            <person name="Bi G."/>
            <person name="Li C."/>
            <person name="Du R."/>
            <person name="Wang X."/>
            <person name="Sun T."/>
            <person name="Guo L."/>
            <person name="Liang H."/>
            <person name="Lu P."/>
            <person name="Wu Y."/>
            <person name="Zhang Z."/>
            <person name="Ro D.K."/>
            <person name="Shang Y."/>
            <person name="Huang S."/>
            <person name="Yan J."/>
        </authorList>
    </citation>
    <scope>NUCLEOTIDE SEQUENCE [LARGE SCALE GENOMIC DNA]</scope>
    <source>
        <strain evidence="2">Ta-2019</strain>
    </source>
</reference>
<proteinExistence type="predicted"/>
<evidence type="ECO:0000313" key="2">
    <source>
        <dbReference type="EMBL" id="KAH9329528.1"/>
    </source>
</evidence>
<evidence type="ECO:0000259" key="1">
    <source>
        <dbReference type="Pfam" id="PF19445"/>
    </source>
</evidence>